<dbReference type="Pfam" id="PF13516">
    <property type="entry name" value="LRR_6"/>
    <property type="match status" value="1"/>
</dbReference>
<feature type="compositionally biased region" description="Low complexity" evidence="4">
    <location>
        <begin position="788"/>
        <end position="799"/>
    </location>
</feature>
<feature type="compositionally biased region" description="Polar residues" evidence="4">
    <location>
        <begin position="696"/>
        <end position="706"/>
    </location>
</feature>
<keyword evidence="2" id="KW-0677">Repeat</keyword>
<feature type="region of interest" description="Disordered" evidence="4">
    <location>
        <begin position="824"/>
        <end position="855"/>
    </location>
</feature>
<feature type="compositionally biased region" description="Basic and acidic residues" evidence="4">
    <location>
        <begin position="44"/>
        <end position="58"/>
    </location>
</feature>
<dbReference type="SUPFAM" id="SSF52047">
    <property type="entry name" value="RNI-like"/>
    <property type="match status" value="1"/>
</dbReference>
<dbReference type="InterPro" id="IPR001611">
    <property type="entry name" value="Leu-rich_rpt"/>
</dbReference>
<dbReference type="PANTHER" id="PTHR24112:SF9">
    <property type="entry name" value="PROTEIN PHOSPHATASE 1 REGULATORY SUBUNIT 37"/>
    <property type="match status" value="1"/>
</dbReference>
<feature type="region of interest" description="Disordered" evidence="4">
    <location>
        <begin position="1076"/>
        <end position="1101"/>
    </location>
</feature>
<feature type="region of interest" description="Disordered" evidence="4">
    <location>
        <begin position="654"/>
        <end position="732"/>
    </location>
</feature>
<dbReference type="Proteomes" id="UP000887575">
    <property type="component" value="Unassembled WGS sequence"/>
</dbReference>
<protein>
    <submittedName>
        <fullName evidence="6">Uncharacterized protein</fullName>
    </submittedName>
</protein>
<evidence type="ECO:0000313" key="6">
    <source>
        <dbReference type="WBParaSite" id="MBELARI_LOCUS9576"/>
    </source>
</evidence>
<keyword evidence="5" id="KW-1185">Reference proteome</keyword>
<dbReference type="Gene3D" id="3.80.10.10">
    <property type="entry name" value="Ribonuclease Inhibitor"/>
    <property type="match status" value="4"/>
</dbReference>
<dbReference type="AlphaFoldDB" id="A0AAF3FQU6"/>
<reference evidence="6" key="1">
    <citation type="submission" date="2024-02" db="UniProtKB">
        <authorList>
            <consortium name="WormBaseParasite"/>
        </authorList>
    </citation>
    <scope>IDENTIFICATION</scope>
</reference>
<feature type="region of interest" description="Disordered" evidence="4">
    <location>
        <begin position="121"/>
        <end position="162"/>
    </location>
</feature>
<evidence type="ECO:0000256" key="2">
    <source>
        <dbReference type="ARBA" id="ARBA00022737"/>
    </source>
</evidence>
<feature type="region of interest" description="Disordered" evidence="4">
    <location>
        <begin position="776"/>
        <end position="807"/>
    </location>
</feature>
<dbReference type="InterPro" id="IPR051279">
    <property type="entry name" value="PP1-Reg/Actin-Interact_Protein"/>
</dbReference>
<feature type="compositionally biased region" description="Polar residues" evidence="4">
    <location>
        <begin position="1"/>
        <end position="20"/>
    </location>
</feature>
<evidence type="ECO:0000256" key="3">
    <source>
        <dbReference type="ARBA" id="ARBA00038315"/>
    </source>
</evidence>
<organism evidence="5 6">
    <name type="scientific">Mesorhabditis belari</name>
    <dbReference type="NCBI Taxonomy" id="2138241"/>
    <lineage>
        <taxon>Eukaryota</taxon>
        <taxon>Metazoa</taxon>
        <taxon>Ecdysozoa</taxon>
        <taxon>Nematoda</taxon>
        <taxon>Chromadorea</taxon>
        <taxon>Rhabditida</taxon>
        <taxon>Rhabditina</taxon>
        <taxon>Rhabditomorpha</taxon>
        <taxon>Rhabditoidea</taxon>
        <taxon>Rhabditidae</taxon>
        <taxon>Mesorhabditinae</taxon>
        <taxon>Mesorhabditis</taxon>
    </lineage>
</organism>
<accession>A0AAF3FQU6</accession>
<feature type="region of interest" description="Disordered" evidence="4">
    <location>
        <begin position="1"/>
        <end position="65"/>
    </location>
</feature>
<evidence type="ECO:0000256" key="1">
    <source>
        <dbReference type="ARBA" id="ARBA00022614"/>
    </source>
</evidence>
<feature type="region of interest" description="Disordered" evidence="4">
    <location>
        <begin position="870"/>
        <end position="910"/>
    </location>
</feature>
<comment type="similarity">
    <text evidence="3">Belongs to the PPP1R37 family.</text>
</comment>
<evidence type="ECO:0000313" key="5">
    <source>
        <dbReference type="Proteomes" id="UP000887575"/>
    </source>
</evidence>
<dbReference type="WBParaSite" id="MBELARI_LOCUS9576">
    <property type="protein sequence ID" value="MBELARI_LOCUS9576"/>
    <property type="gene ID" value="MBELARI_LOCUS9576"/>
</dbReference>
<name>A0AAF3FQU6_9BILA</name>
<feature type="compositionally biased region" description="Low complexity" evidence="4">
    <location>
        <begin position="874"/>
        <end position="908"/>
    </location>
</feature>
<keyword evidence="1" id="KW-0433">Leucine-rich repeat</keyword>
<dbReference type="PANTHER" id="PTHR24112">
    <property type="entry name" value="LEUCINE-RICH REPEAT, ISOFORM F-RELATED"/>
    <property type="match status" value="1"/>
</dbReference>
<feature type="compositionally biased region" description="Basic residues" evidence="4">
    <location>
        <begin position="21"/>
        <end position="30"/>
    </location>
</feature>
<dbReference type="SMART" id="SM00368">
    <property type="entry name" value="LRR_RI"/>
    <property type="match status" value="7"/>
</dbReference>
<sequence>MNKSFSRYPWTTQTRPTNLQPRRRARKALRRPPNGTKPNQVQRRKGEDGEKVCGEKRRSSGGGRVLHSAFLLHTIGESDGRTSSHIQQITTTTTNTPSTSTAASMSMKFFSGLQDLLGLYQGDTAPQGTSGSPSLLSSPSAPLPPSAASTHYPNHNVPGPQRRRSINELNAQFKADTEENESRSAKCSHNRSVHFPPEEKIVSGWHAAPTSPFHPPHHHFHQFHHQILDLHHQEPQSSQQSNFKTSNLEEIAASYARTCAHFGTTPNTPILKQITCFHRVPGLRQELLSLKGERVTHQQMEALEEILRRLQFESLDFEYTFLDDDCVISLSEMLEFYDSTQKLNLSFNKQINLRGWTAIFKAVRNSPSLQLLNLRYTSLSDKALPSLCRTLRATPPPSLTCLHLEHVGLAGKNLLLVVCALKTNTTLKELYLGENNLQQTDGAHLYQLIVSNTGLTTLDLRNNELHDAGVRHICDALRNGETCKRSALQALVLWNNRITGACMDSMARALCVNRRLETLNVGSNNLGELGIQNLKPALLSPDCGLQRMGLQSTSMNNQCAIMIAECMADNTTMIRIDLRDNTGISSAGLLALHSAMRHNKTLTILNLDQRLATTTSAKVRSYQDDFRRIFDEIRDFCEKNKRMAVERIEARACDERDDDENGGGVAGDDDFVHIDGGMDEVINEQQTKQDEQQTKSEGSPENQTEVSLVDGEQEEDDDLGPEDICRSGSVDSSLFAKPKGINRLARSASLTCAEYYPDSMIQERLREMLGSTHSLDETGKTKQKAQHEATTGQELTTTTEGEDSHSDSIRTIKKGQQAPFVTAALQHQQQQKAEWGSLPSLPGSSSPTITQSGGSVVKKLRRFSVSPTTSTFDLAPTLKPTTSTPSTGTSLVEGKSSSLSSLPTSGSTMTFNNNNNKIGVITPVHERTSVDCDEEREALNEAFLKKLTQGFLSDNTEKDLPSTPIRRQEDIENEVKAVVQDLVNYVVYEENSVVERKKSLLLQGGTMERPDPEKLMRLAFGEKMEIKETTMTPTPTTPNRAFSIVEDVCEESEDRVVESIVRGLVRDVLKQEKEQLRGTLERKRNRLLASSPSTPNPPKKD</sequence>
<dbReference type="InterPro" id="IPR032675">
    <property type="entry name" value="LRR_dom_sf"/>
</dbReference>
<feature type="compositionally biased region" description="Acidic residues" evidence="4">
    <location>
        <begin position="711"/>
        <end position="721"/>
    </location>
</feature>
<proteinExistence type="inferred from homology"/>
<feature type="compositionally biased region" description="Low complexity" evidence="4">
    <location>
        <begin position="836"/>
        <end position="847"/>
    </location>
</feature>
<evidence type="ECO:0000256" key="4">
    <source>
        <dbReference type="SAM" id="MobiDB-lite"/>
    </source>
</evidence>